<sequence length="393" mass="43125">MEKEQKNDIQRRKSSRFYSWKVRQDCLELPFPMSEYGERLRKTQALVAEKDLEAVVICGDTGHKGNVRWLANWEPGIGNAFLFVPAQGEVTLVLNDEVPGYNLCATWVKNICPPTRGAESFSKVRNDLLDLLHDHKVRHSLGIIGSTGLPTSVTLGLLKDNPQLDIVDASSMLMQMRAIKSSLEIEKVREAVRQSDVAIKAAVEMVREGVPEKDVVGEALRVLFVEGATDVSFMPIVVAGSRSIWKHALPTSRPIHRGEPVYIDLGASYQGYCGDLSRTVFLGQPTPEQANILEFALAATEAVKQAARPGVPARRLREIGNEVGIQFGLRGKGYGTGHGIGCSLREEPLLDPDNELLLQPGMTISLEPMYIGELGTAVIEDNILITMGSKDGL</sequence>
<protein>
    <submittedName>
        <fullName evidence="3">Uncharacterized protein</fullName>
    </submittedName>
</protein>
<dbReference type="InterPro" id="IPR000587">
    <property type="entry name" value="Creatinase_N"/>
</dbReference>
<name>X1RXF6_9ZZZZ</name>
<dbReference type="PANTHER" id="PTHR46112:SF2">
    <property type="entry name" value="XAA-PRO AMINOPEPTIDASE P-RELATED"/>
    <property type="match status" value="1"/>
</dbReference>
<feature type="domain" description="Peptidase M24" evidence="1">
    <location>
        <begin position="186"/>
        <end position="386"/>
    </location>
</feature>
<dbReference type="InterPro" id="IPR029149">
    <property type="entry name" value="Creatin/AminoP/Spt16_N"/>
</dbReference>
<accession>X1RXF6</accession>
<dbReference type="Gene3D" id="3.40.350.10">
    <property type="entry name" value="Creatinase/prolidase N-terminal domain"/>
    <property type="match status" value="1"/>
</dbReference>
<reference evidence="3" key="1">
    <citation type="journal article" date="2014" name="Front. Microbiol.">
        <title>High frequency of phylogenetically diverse reductive dehalogenase-homologous genes in deep subseafloor sedimentary metagenomes.</title>
        <authorList>
            <person name="Kawai M."/>
            <person name="Futagami T."/>
            <person name="Toyoda A."/>
            <person name="Takaki Y."/>
            <person name="Nishi S."/>
            <person name="Hori S."/>
            <person name="Arai W."/>
            <person name="Tsubouchi T."/>
            <person name="Morono Y."/>
            <person name="Uchiyama I."/>
            <person name="Ito T."/>
            <person name="Fujiyama A."/>
            <person name="Inagaki F."/>
            <person name="Takami H."/>
        </authorList>
    </citation>
    <scope>NUCLEOTIDE SEQUENCE</scope>
    <source>
        <strain evidence="3">Expedition CK06-06</strain>
    </source>
</reference>
<dbReference type="Gene3D" id="3.90.230.10">
    <property type="entry name" value="Creatinase/methionine aminopeptidase superfamily"/>
    <property type="match status" value="1"/>
</dbReference>
<dbReference type="SUPFAM" id="SSF53092">
    <property type="entry name" value="Creatinase/prolidase N-terminal domain"/>
    <property type="match status" value="1"/>
</dbReference>
<dbReference type="AlphaFoldDB" id="X1RXF6"/>
<dbReference type="InterPro" id="IPR036005">
    <property type="entry name" value="Creatinase/aminopeptidase-like"/>
</dbReference>
<dbReference type="Pfam" id="PF00557">
    <property type="entry name" value="Peptidase_M24"/>
    <property type="match status" value="1"/>
</dbReference>
<dbReference type="InterPro" id="IPR050659">
    <property type="entry name" value="Peptidase_M24B"/>
</dbReference>
<proteinExistence type="predicted"/>
<dbReference type="SUPFAM" id="SSF55920">
    <property type="entry name" value="Creatinase/aminopeptidase"/>
    <property type="match status" value="1"/>
</dbReference>
<feature type="domain" description="Creatinase N-terminal" evidence="2">
    <location>
        <begin position="39"/>
        <end position="179"/>
    </location>
</feature>
<dbReference type="Pfam" id="PF01321">
    <property type="entry name" value="Creatinase_N"/>
    <property type="match status" value="1"/>
</dbReference>
<gene>
    <name evidence="3" type="ORF">S12H4_12577</name>
</gene>
<dbReference type="EMBL" id="BARW01006014">
    <property type="protein sequence ID" value="GAI85358.1"/>
    <property type="molecule type" value="Genomic_DNA"/>
</dbReference>
<evidence type="ECO:0000259" key="1">
    <source>
        <dbReference type="Pfam" id="PF00557"/>
    </source>
</evidence>
<dbReference type="PANTHER" id="PTHR46112">
    <property type="entry name" value="AMINOPEPTIDASE"/>
    <property type="match status" value="1"/>
</dbReference>
<dbReference type="InterPro" id="IPR000994">
    <property type="entry name" value="Pept_M24"/>
</dbReference>
<evidence type="ECO:0000259" key="2">
    <source>
        <dbReference type="Pfam" id="PF01321"/>
    </source>
</evidence>
<comment type="caution">
    <text evidence="3">The sequence shown here is derived from an EMBL/GenBank/DDBJ whole genome shotgun (WGS) entry which is preliminary data.</text>
</comment>
<organism evidence="3">
    <name type="scientific">marine sediment metagenome</name>
    <dbReference type="NCBI Taxonomy" id="412755"/>
    <lineage>
        <taxon>unclassified sequences</taxon>
        <taxon>metagenomes</taxon>
        <taxon>ecological metagenomes</taxon>
    </lineage>
</organism>
<evidence type="ECO:0000313" key="3">
    <source>
        <dbReference type="EMBL" id="GAI85358.1"/>
    </source>
</evidence>